<dbReference type="NCBIfam" id="TIGR03083">
    <property type="entry name" value="maleylpyruvate isomerase family mycothiol-dependent enzyme"/>
    <property type="match status" value="1"/>
</dbReference>
<dbReference type="InterPro" id="IPR017517">
    <property type="entry name" value="Maleyloyr_isom"/>
</dbReference>
<protein>
    <submittedName>
        <fullName evidence="2">Maleylpyruvate isomerase family mycothiol-dependent enzyme</fullName>
    </submittedName>
</protein>
<dbReference type="EMBL" id="CP159872">
    <property type="protein sequence ID" value="XCM77679.1"/>
    <property type="molecule type" value="Genomic_DNA"/>
</dbReference>
<organism evidence="2">
    <name type="scientific">Kitasatospora camelliae</name>
    <dbReference type="NCBI Taxonomy" id="3156397"/>
    <lineage>
        <taxon>Bacteria</taxon>
        <taxon>Bacillati</taxon>
        <taxon>Actinomycetota</taxon>
        <taxon>Actinomycetes</taxon>
        <taxon>Kitasatosporales</taxon>
        <taxon>Streptomycetaceae</taxon>
        <taxon>Kitasatospora</taxon>
    </lineage>
</organism>
<dbReference type="RefSeq" id="WP_354637370.1">
    <property type="nucleotide sequence ID" value="NZ_CP159872.1"/>
</dbReference>
<dbReference type="KEGG" id="kcm:ABWK59_01370"/>
<accession>A0AAU8JN56</accession>
<sequence>MGNATAHQPGNAEVRALIAAERQELADLLDGLRPAQWDAPSLCAGWRVREVAAHMSMGFRLSLPATIRELARARGSLHRMTDRVARRDAAAHPTGELAAFLRDGAHHPWTPPVGGLPAALGHDVVHGLDITSALGLDRRVPEVRLRVLLDGIRPSGLRFFGTDLGGVRLRAEDLDWSYGSGSPVYGAAQDLLLLAYGRRLPPGRLRGEASSRFTAATLA</sequence>
<dbReference type="Pfam" id="PF11716">
    <property type="entry name" value="MDMPI_N"/>
    <property type="match status" value="1"/>
</dbReference>
<dbReference type="SUPFAM" id="SSF109854">
    <property type="entry name" value="DinB/YfiT-like putative metalloenzymes"/>
    <property type="match status" value="1"/>
</dbReference>
<dbReference type="AlphaFoldDB" id="A0AAU8JN56"/>
<evidence type="ECO:0000313" key="2">
    <source>
        <dbReference type="EMBL" id="XCM77679.1"/>
    </source>
</evidence>
<reference evidence="2" key="1">
    <citation type="submission" date="2024-06" db="EMBL/GenBank/DDBJ databases">
        <title>The genome sequences of Kitasatospora sp. strain HUAS MG31.</title>
        <authorList>
            <person name="Mo P."/>
        </authorList>
    </citation>
    <scope>NUCLEOTIDE SEQUENCE</scope>
    <source>
        <strain evidence="2">HUAS MG31</strain>
    </source>
</reference>
<dbReference type="InterPro" id="IPR024344">
    <property type="entry name" value="MDMPI_metal-binding"/>
</dbReference>
<dbReference type="Gene3D" id="1.20.120.450">
    <property type="entry name" value="dinb family like domain"/>
    <property type="match status" value="1"/>
</dbReference>
<evidence type="ECO:0000259" key="1">
    <source>
        <dbReference type="Pfam" id="PF11716"/>
    </source>
</evidence>
<dbReference type="GO" id="GO:0046872">
    <property type="term" value="F:metal ion binding"/>
    <property type="evidence" value="ECO:0007669"/>
    <property type="project" value="InterPro"/>
</dbReference>
<gene>
    <name evidence="2" type="ORF">ABWK59_01370</name>
</gene>
<feature type="domain" description="Mycothiol-dependent maleylpyruvate isomerase metal-binding" evidence="1">
    <location>
        <begin position="19"/>
        <end position="105"/>
    </location>
</feature>
<name>A0AAU8JN56_9ACTN</name>
<dbReference type="GO" id="GO:0016853">
    <property type="term" value="F:isomerase activity"/>
    <property type="evidence" value="ECO:0007669"/>
    <property type="project" value="UniProtKB-KW"/>
</dbReference>
<keyword evidence="2" id="KW-0413">Isomerase</keyword>
<proteinExistence type="predicted"/>
<dbReference type="InterPro" id="IPR034660">
    <property type="entry name" value="DinB/YfiT-like"/>
</dbReference>